<dbReference type="Proteomes" id="UP000004848">
    <property type="component" value="Unassembled WGS sequence"/>
</dbReference>
<name>A0NRW0_ROSAI</name>
<keyword evidence="4" id="KW-0346">Stress response</keyword>
<proteinExistence type="inferred from homology"/>
<dbReference type="FunFam" id="3.30.420.40:FF:000028">
    <property type="entry name" value="heat shock 70 kDa protein-like"/>
    <property type="match status" value="1"/>
</dbReference>
<evidence type="ECO:0000313" key="4">
    <source>
        <dbReference type="EMBL" id="EAV44289.1"/>
    </source>
</evidence>
<dbReference type="GO" id="GO:0005524">
    <property type="term" value="F:ATP binding"/>
    <property type="evidence" value="ECO:0007669"/>
    <property type="project" value="UniProtKB-KW"/>
</dbReference>
<dbReference type="PRINTS" id="PR00301">
    <property type="entry name" value="HEATSHOCK70"/>
</dbReference>
<dbReference type="InterPro" id="IPR013126">
    <property type="entry name" value="Hsp_70_fam"/>
</dbReference>
<dbReference type="Gene3D" id="3.30.420.40">
    <property type="match status" value="2"/>
</dbReference>
<comment type="caution">
    <text evidence="4">The sequence shown here is derived from an EMBL/GenBank/DDBJ whole genome shotgun (WGS) entry which is preliminary data.</text>
</comment>
<gene>
    <name evidence="4" type="ORF">SIAM614_03985</name>
</gene>
<dbReference type="SUPFAM" id="SSF53067">
    <property type="entry name" value="Actin-like ATPase domain"/>
    <property type="match status" value="2"/>
</dbReference>
<evidence type="ECO:0000313" key="5">
    <source>
        <dbReference type="Proteomes" id="UP000004848"/>
    </source>
</evidence>
<reference evidence="4 5" key="1">
    <citation type="submission" date="2006-05" db="EMBL/GenBank/DDBJ databases">
        <authorList>
            <person name="King G."/>
            <person name="Ferriera S."/>
            <person name="Johnson J."/>
            <person name="Kravitz S."/>
            <person name="Beeson K."/>
            <person name="Sutton G."/>
            <person name="Rogers Y.-H."/>
            <person name="Friedman R."/>
            <person name="Frazier M."/>
            <person name="Venter J.C."/>
        </authorList>
    </citation>
    <scope>NUCLEOTIDE SEQUENCE [LARGE SCALE GENOMIC DNA]</scope>
    <source>
        <strain evidence="5">ATCC 25650 / DSM 13394 / JCM 20685 / NBRC 16684 / NCIMB 2208 / IAM 12614 / B1</strain>
    </source>
</reference>
<evidence type="ECO:0000256" key="1">
    <source>
        <dbReference type="ARBA" id="ARBA00007381"/>
    </source>
</evidence>
<comment type="similarity">
    <text evidence="1">Belongs to the heat shock protein 70 family.</text>
</comment>
<dbReference type="PANTHER" id="PTHR19375">
    <property type="entry name" value="HEAT SHOCK PROTEIN 70KDA"/>
    <property type="match status" value="1"/>
</dbReference>
<sequence>MFKAADGADVLPSVIYLDRRGHRFVGKAAQDRLLTAPKNVASGFKRLMGTKTPIKFAGESWTPEQCSAEIIKTLVGQAITETGVQEVSGAVITIPAAFNQMQNEATISAAKMAGLKRVSLLQEPVAAAMASIAHSKKRDGVFLVYDLGGGTFDVALVLSTQGAVNVIAHEGINMLGGRDFDRMIFDELVRPWIIDQFDIPEHFQKEAEYAHIAKVARFSIERAKIQLSAANTASIFASEDELRATDRQGEEMYISLDISRDEIERLIRDRLNETIDLCRKIIRENGYSNEDISRIVPIGGPSKMPIVRQLLRDELAIEVEQGLDPMTAVATGAAIFAESRNWTDEGSTRKESRVSEKVTGSVNLSLDFKSRVSDETTRLRLKPASEIIPGFEVEVLDEDGGTSGKKPIDGLVNLTLRLSKEGENRFKIRVTDPSGNEVGDVSRQITIVRTAASAAGIPQTYTLAVKTQAGVVGAERNVLSPLLRKGASLPAEGEEAFRAAKTLKGGDRDFISFQFYQMAEGIEDPERNLYIGDFQLDAATELDLGERLNRGDSIIVRWKMSDNGLLNFSVELPTLGKIIDAHNLYLAPAGHKNFEGQAGSEIASQLLAQAEKDLEEIDEVLGETADPSGSLRNRIESQHLALSTSTEADTNRSVAEEARRLQQQIALLRMAPENQKRVLDAEIAVAEEDFDLLRSLASEVEVGRYERLVTNARRLVREQDYEAARHSVQEMRGMRMKLMVQSPDYLVGLFRNLAESTDNVVDPLLHEQHIAEGFEAIQGNDIEQLKVVIGQIFKNQVFGGGDAAEIVELAHILGR</sequence>
<keyword evidence="2" id="KW-0547">Nucleotide-binding</keyword>
<dbReference type="InterPro" id="IPR043129">
    <property type="entry name" value="ATPase_NBD"/>
</dbReference>
<dbReference type="EMBL" id="AAUW01000006">
    <property type="protein sequence ID" value="EAV44289.1"/>
    <property type="molecule type" value="Genomic_DNA"/>
</dbReference>
<organism evidence="4 5">
    <name type="scientific">Roseibium aggregatum (strain ATCC 25650 / DSM 13394 / JCM 20685 / NBRC 16684 / NCIMB 2208 / IAM 12614 / B1)</name>
    <name type="common">Stappia aggregata</name>
    <dbReference type="NCBI Taxonomy" id="384765"/>
    <lineage>
        <taxon>Bacteria</taxon>
        <taxon>Pseudomonadati</taxon>
        <taxon>Pseudomonadota</taxon>
        <taxon>Alphaproteobacteria</taxon>
        <taxon>Hyphomicrobiales</taxon>
        <taxon>Stappiaceae</taxon>
        <taxon>Roseibium</taxon>
    </lineage>
</organism>
<dbReference type="Gene3D" id="3.90.640.10">
    <property type="entry name" value="Actin, Chain A, domain 4"/>
    <property type="match status" value="1"/>
</dbReference>
<keyword evidence="3" id="KW-0067">ATP-binding</keyword>
<dbReference type="CDD" id="cd24029">
    <property type="entry name" value="ASKHA_NBD_HSP70_DnaK_HscA_HscC"/>
    <property type="match status" value="1"/>
</dbReference>
<dbReference type="eggNOG" id="COG0443">
    <property type="taxonomic scope" value="Bacteria"/>
</dbReference>
<accession>A0NRW0</accession>
<dbReference type="GO" id="GO:0140662">
    <property type="term" value="F:ATP-dependent protein folding chaperone"/>
    <property type="evidence" value="ECO:0007669"/>
    <property type="project" value="InterPro"/>
</dbReference>
<protein>
    <submittedName>
        <fullName evidence="4">Heat shock protein Hsp70</fullName>
    </submittedName>
</protein>
<dbReference type="AlphaFoldDB" id="A0NRW0"/>
<dbReference type="Pfam" id="PF00012">
    <property type="entry name" value="HSP70"/>
    <property type="match status" value="1"/>
</dbReference>
<evidence type="ECO:0000256" key="2">
    <source>
        <dbReference type="ARBA" id="ARBA00022741"/>
    </source>
</evidence>
<evidence type="ECO:0000256" key="3">
    <source>
        <dbReference type="ARBA" id="ARBA00022840"/>
    </source>
</evidence>